<evidence type="ECO:0000256" key="8">
    <source>
        <dbReference type="ARBA" id="ARBA00047899"/>
    </source>
</evidence>
<feature type="compositionally biased region" description="Polar residues" evidence="10">
    <location>
        <begin position="357"/>
        <end position="389"/>
    </location>
</feature>
<dbReference type="InterPro" id="IPR008271">
    <property type="entry name" value="Ser/Thr_kinase_AS"/>
</dbReference>
<dbReference type="GO" id="GO:0004674">
    <property type="term" value="F:protein serine/threonine kinase activity"/>
    <property type="evidence" value="ECO:0007669"/>
    <property type="project" value="UniProtKB-KW"/>
</dbReference>
<dbReference type="SUPFAM" id="SSF50729">
    <property type="entry name" value="PH domain-like"/>
    <property type="match status" value="1"/>
</dbReference>
<dbReference type="GO" id="GO:0035556">
    <property type="term" value="P:intracellular signal transduction"/>
    <property type="evidence" value="ECO:0007669"/>
    <property type="project" value="TreeGrafter"/>
</dbReference>
<evidence type="ECO:0000256" key="6">
    <source>
        <dbReference type="ARBA" id="ARBA00022777"/>
    </source>
</evidence>
<sequence length="560" mass="63280">MNNQLYNGMPPPRSEGASSRQRQADKWAEEGASRRVVQSVVNGVRQEKVIRKGVRDFTFARTLDRQTLKEYAIKVLDKRHIIKEKKVKYVNIEKNTLFRLGDHPGVVRLYYTFQDESSLYFVLDLATNGELLGVLKKLTTFDEDCARYYGAQILDAIDYMHSRGVIHRDLKPENVLLDDKMRVKIADFGTAKLLDTPLSNGHSNGDTRGEHRTEELEGLEQSDRANSFVGTAEYVSPELLTEKSTCKSSDLWALGCILYQLIAGKPPFKAVNEYQTFQKIVHLDYAIPTNFPPRAADLIKRLLVLDPAQRLSVPEIRAHPFFAGVEWETLWKIKAPKLRPYRPQPVVLNLNPPVGTQEPQRQTSSQSIPLASPLSRSEQPATSEVSGSSRPDPDRLAPQRPASHRVSSANPSELDLQWSAILSLPFERILRLGQISVMTSEGDKVPRKFNKILQRKKTKSLMVTSHGRCLFLDSSEEKKVRGEVLMTGPQTTTVRQVDAKQCLVQTPQKSYLFEDMTGNVVAWAEALMQANRQVLNFRTSHVSGEKVEEKRKSRIGFGLS</sequence>
<protein>
    <recommendedName>
        <fullName evidence="2">non-specific serine/threonine protein kinase</fullName>
        <ecNumber evidence="2">2.7.11.1</ecNumber>
    </recommendedName>
</protein>
<comment type="catalytic activity">
    <reaction evidence="8">
        <text>L-threonyl-[protein] + ATP = O-phospho-L-threonyl-[protein] + ADP + H(+)</text>
        <dbReference type="Rhea" id="RHEA:46608"/>
        <dbReference type="Rhea" id="RHEA-COMP:11060"/>
        <dbReference type="Rhea" id="RHEA-COMP:11605"/>
        <dbReference type="ChEBI" id="CHEBI:15378"/>
        <dbReference type="ChEBI" id="CHEBI:30013"/>
        <dbReference type="ChEBI" id="CHEBI:30616"/>
        <dbReference type="ChEBI" id="CHEBI:61977"/>
        <dbReference type="ChEBI" id="CHEBI:456216"/>
        <dbReference type="EC" id="2.7.11.1"/>
    </reaction>
</comment>
<dbReference type="PANTHER" id="PTHR24356">
    <property type="entry name" value="SERINE/THREONINE-PROTEIN KINASE"/>
    <property type="match status" value="1"/>
</dbReference>
<comment type="caution">
    <text evidence="12">The sequence shown here is derived from an EMBL/GenBank/DDBJ whole genome shotgun (WGS) entry which is preliminary data.</text>
</comment>
<evidence type="ECO:0000256" key="9">
    <source>
        <dbReference type="ARBA" id="ARBA00048679"/>
    </source>
</evidence>
<name>R4XGL8_TAPDE</name>
<dbReference type="PROSITE" id="PS50011">
    <property type="entry name" value="PROTEIN_KINASE_DOM"/>
    <property type="match status" value="1"/>
</dbReference>
<evidence type="ECO:0000256" key="10">
    <source>
        <dbReference type="SAM" id="MobiDB-lite"/>
    </source>
</evidence>
<dbReference type="OrthoDB" id="347657at2759"/>
<dbReference type="InterPro" id="IPR033931">
    <property type="entry name" value="PDK1-typ_PH"/>
</dbReference>
<dbReference type="EC" id="2.7.11.1" evidence="2"/>
<feature type="region of interest" description="Disordered" evidence="10">
    <location>
        <begin position="197"/>
        <end position="220"/>
    </location>
</feature>
<evidence type="ECO:0000313" key="12">
    <source>
        <dbReference type="EMBL" id="CCG84802.1"/>
    </source>
</evidence>
<dbReference type="Proteomes" id="UP000013776">
    <property type="component" value="Unassembled WGS sequence"/>
</dbReference>
<organism evidence="12 13">
    <name type="scientific">Taphrina deformans (strain PYCC 5710 / ATCC 11124 / CBS 356.35 / IMI 108563 / JCM 9778 / NBRC 8474)</name>
    <name type="common">Peach leaf curl fungus</name>
    <name type="synonym">Lalaria deformans</name>
    <dbReference type="NCBI Taxonomy" id="1097556"/>
    <lineage>
        <taxon>Eukaryota</taxon>
        <taxon>Fungi</taxon>
        <taxon>Dikarya</taxon>
        <taxon>Ascomycota</taxon>
        <taxon>Taphrinomycotina</taxon>
        <taxon>Taphrinomycetes</taxon>
        <taxon>Taphrinales</taxon>
        <taxon>Taphrinaceae</taxon>
        <taxon>Taphrina</taxon>
    </lineage>
</organism>
<evidence type="ECO:0000256" key="2">
    <source>
        <dbReference type="ARBA" id="ARBA00012513"/>
    </source>
</evidence>
<dbReference type="FunFam" id="1.10.510.10:FF:000163">
    <property type="entry name" value="3-phosphoinositide-dependent protein kinase 1"/>
    <property type="match status" value="1"/>
</dbReference>
<evidence type="ECO:0000313" key="13">
    <source>
        <dbReference type="Proteomes" id="UP000013776"/>
    </source>
</evidence>
<dbReference type="CDD" id="cd05581">
    <property type="entry name" value="STKc_PDK1"/>
    <property type="match status" value="1"/>
</dbReference>
<evidence type="ECO:0000256" key="7">
    <source>
        <dbReference type="ARBA" id="ARBA00022840"/>
    </source>
</evidence>
<dbReference type="Pfam" id="PF14593">
    <property type="entry name" value="PH_3"/>
    <property type="match status" value="1"/>
</dbReference>
<feature type="region of interest" description="Disordered" evidence="10">
    <location>
        <begin position="1"/>
        <end position="29"/>
    </location>
</feature>
<dbReference type="PROSITE" id="PS00108">
    <property type="entry name" value="PROTEIN_KINASE_ST"/>
    <property type="match status" value="1"/>
</dbReference>
<dbReference type="InterPro" id="IPR011993">
    <property type="entry name" value="PH-like_dom_sf"/>
</dbReference>
<evidence type="ECO:0000256" key="1">
    <source>
        <dbReference type="ARBA" id="ARBA00010006"/>
    </source>
</evidence>
<dbReference type="Pfam" id="PF00069">
    <property type="entry name" value="Pkinase"/>
    <property type="match status" value="1"/>
</dbReference>
<dbReference type="EMBL" id="CAHR02000311">
    <property type="protein sequence ID" value="CCG84802.1"/>
    <property type="molecule type" value="Genomic_DNA"/>
</dbReference>
<proteinExistence type="inferred from homology"/>
<dbReference type="eggNOG" id="KOG0592">
    <property type="taxonomic scope" value="Eukaryota"/>
</dbReference>
<comment type="similarity">
    <text evidence="1">Belongs to the protein kinase superfamily. AGC Ser/Thr protein kinase family. PDPK1 subfamily.</text>
</comment>
<dbReference type="GO" id="GO:0005524">
    <property type="term" value="F:ATP binding"/>
    <property type="evidence" value="ECO:0007669"/>
    <property type="project" value="UniProtKB-KW"/>
</dbReference>
<dbReference type="InterPro" id="IPR011009">
    <property type="entry name" value="Kinase-like_dom_sf"/>
</dbReference>
<reference evidence="12 13" key="1">
    <citation type="journal article" date="2013" name="MBio">
        <title>Genome sequencing of the plant pathogen Taphrina deformans, the causal agent of peach leaf curl.</title>
        <authorList>
            <person name="Cisse O.H."/>
            <person name="Almeida J.M.G.C.F."/>
            <person name="Fonseca A."/>
            <person name="Kumar A.A."/>
            <person name="Salojaervi J."/>
            <person name="Overmyer K."/>
            <person name="Hauser P.M."/>
            <person name="Pagni M."/>
        </authorList>
    </citation>
    <scope>NUCLEOTIDE SEQUENCE [LARGE SCALE GENOMIC DNA]</scope>
    <source>
        <strain evidence="13">PYCC 5710 / ATCC 11124 / CBS 356.35 / IMI 108563 / JCM 9778 / NBRC 8474</strain>
    </source>
</reference>
<dbReference type="VEuPathDB" id="FungiDB:TAPDE_005344"/>
<evidence type="ECO:0000256" key="4">
    <source>
        <dbReference type="ARBA" id="ARBA00022679"/>
    </source>
</evidence>
<dbReference type="Gene3D" id="1.10.510.10">
    <property type="entry name" value="Transferase(Phosphotransferase) domain 1"/>
    <property type="match status" value="1"/>
</dbReference>
<dbReference type="AlphaFoldDB" id="R4XGL8"/>
<keyword evidence="3" id="KW-0723">Serine/threonine-protein kinase</keyword>
<dbReference type="PANTHER" id="PTHR24356:SF163">
    <property type="entry name" value="3-PHOSPHOINOSITIDE-DEPENDENT PROTEIN KINASE 1-RELATED"/>
    <property type="match status" value="1"/>
</dbReference>
<keyword evidence="7" id="KW-0067">ATP-binding</keyword>
<dbReference type="Gene3D" id="2.30.29.30">
    <property type="entry name" value="Pleckstrin-homology domain (PH domain)/Phosphotyrosine-binding domain (PTB)"/>
    <property type="match status" value="1"/>
</dbReference>
<keyword evidence="6" id="KW-0418">Kinase</keyword>
<evidence type="ECO:0000259" key="11">
    <source>
        <dbReference type="PROSITE" id="PS50011"/>
    </source>
</evidence>
<dbReference type="STRING" id="1097556.R4XGL8"/>
<keyword evidence="13" id="KW-1185">Reference proteome</keyword>
<evidence type="ECO:0000256" key="3">
    <source>
        <dbReference type="ARBA" id="ARBA00022527"/>
    </source>
</evidence>
<dbReference type="InterPro" id="IPR039046">
    <property type="entry name" value="PDPK1"/>
</dbReference>
<accession>R4XGL8</accession>
<feature type="region of interest" description="Disordered" evidence="10">
    <location>
        <begin position="349"/>
        <end position="410"/>
    </location>
</feature>
<dbReference type="InterPro" id="IPR000719">
    <property type="entry name" value="Prot_kinase_dom"/>
</dbReference>
<keyword evidence="5" id="KW-0547">Nucleotide-binding</keyword>
<dbReference type="SMART" id="SM00220">
    <property type="entry name" value="S_TKc"/>
    <property type="match status" value="1"/>
</dbReference>
<feature type="domain" description="Protein kinase" evidence="11">
    <location>
        <begin position="44"/>
        <end position="322"/>
    </location>
</feature>
<dbReference type="SUPFAM" id="SSF56112">
    <property type="entry name" value="Protein kinase-like (PK-like)"/>
    <property type="match status" value="1"/>
</dbReference>
<comment type="catalytic activity">
    <reaction evidence="9">
        <text>L-seryl-[protein] + ATP = O-phospho-L-seryl-[protein] + ADP + H(+)</text>
        <dbReference type="Rhea" id="RHEA:17989"/>
        <dbReference type="Rhea" id="RHEA-COMP:9863"/>
        <dbReference type="Rhea" id="RHEA-COMP:11604"/>
        <dbReference type="ChEBI" id="CHEBI:15378"/>
        <dbReference type="ChEBI" id="CHEBI:29999"/>
        <dbReference type="ChEBI" id="CHEBI:30616"/>
        <dbReference type="ChEBI" id="CHEBI:83421"/>
        <dbReference type="ChEBI" id="CHEBI:456216"/>
        <dbReference type="EC" id="2.7.11.1"/>
    </reaction>
</comment>
<evidence type="ECO:0000256" key="5">
    <source>
        <dbReference type="ARBA" id="ARBA00022741"/>
    </source>
</evidence>
<dbReference type="InterPro" id="IPR050236">
    <property type="entry name" value="Ser_Thr_kinase_AGC"/>
</dbReference>
<keyword evidence="4" id="KW-0808">Transferase</keyword>
<dbReference type="Gene3D" id="3.30.200.20">
    <property type="entry name" value="Phosphorylase Kinase, domain 1"/>
    <property type="match status" value="1"/>
</dbReference>
<gene>
    <name evidence="12" type="ORF">TAPDE_005344</name>
</gene>
<feature type="compositionally biased region" description="Basic and acidic residues" evidence="10">
    <location>
        <begin position="205"/>
        <end position="215"/>
    </location>
</feature>